<dbReference type="InterPro" id="IPR011990">
    <property type="entry name" value="TPR-like_helical_dom_sf"/>
</dbReference>
<accession>A0A417XTI3</accession>
<dbReference type="InterPro" id="IPR011009">
    <property type="entry name" value="Kinase-like_dom_sf"/>
</dbReference>
<dbReference type="InterPro" id="IPR036890">
    <property type="entry name" value="HATPase_C_sf"/>
</dbReference>
<evidence type="ECO:0000256" key="4">
    <source>
        <dbReference type="ARBA" id="ARBA00022679"/>
    </source>
</evidence>
<dbReference type="PANTHER" id="PTHR24421">
    <property type="entry name" value="NITRATE/NITRITE SENSOR PROTEIN NARX-RELATED"/>
    <property type="match status" value="1"/>
</dbReference>
<dbReference type="SUPFAM" id="SSF56112">
    <property type="entry name" value="Protein kinase-like (PK-like)"/>
    <property type="match status" value="1"/>
</dbReference>
<keyword evidence="8" id="KW-0902">Two-component regulatory system</keyword>
<dbReference type="EC" id="2.7.13.3" evidence="2"/>
<dbReference type="PANTHER" id="PTHR24421:SF10">
    <property type="entry name" value="NITRATE_NITRITE SENSOR PROTEIN NARQ"/>
    <property type="match status" value="1"/>
</dbReference>
<dbReference type="GO" id="GO:0016020">
    <property type="term" value="C:membrane"/>
    <property type="evidence" value="ECO:0007669"/>
    <property type="project" value="InterPro"/>
</dbReference>
<dbReference type="InterPro" id="IPR011712">
    <property type="entry name" value="Sig_transdc_His_kin_sub3_dim/P"/>
</dbReference>
<keyword evidence="6" id="KW-0418">Kinase</keyword>
<reference evidence="12 13" key="1">
    <citation type="submission" date="2018-09" db="EMBL/GenBank/DDBJ databases">
        <title>Genome sequencing of Nocardioides immobilis CCTCC AB 2017083 for comparison to Nocardioides silvaticus.</title>
        <authorList>
            <person name="Li C."/>
            <person name="Wang G."/>
        </authorList>
    </citation>
    <scope>NUCLEOTIDE SEQUENCE [LARGE SCALE GENOMIC DNA]</scope>
    <source>
        <strain evidence="12 13">CCTCC AB 2017083</strain>
    </source>
</reference>
<keyword evidence="4" id="KW-0808">Transferase</keyword>
<dbReference type="GO" id="GO:0046983">
    <property type="term" value="F:protein dimerization activity"/>
    <property type="evidence" value="ECO:0007669"/>
    <property type="project" value="InterPro"/>
</dbReference>
<dbReference type="OrthoDB" id="144293at2"/>
<dbReference type="Pfam" id="PF13191">
    <property type="entry name" value="AAA_16"/>
    <property type="match status" value="1"/>
</dbReference>
<dbReference type="Pfam" id="PF07730">
    <property type="entry name" value="HisKA_3"/>
    <property type="match status" value="1"/>
</dbReference>
<keyword evidence="13" id="KW-1185">Reference proteome</keyword>
<evidence type="ECO:0000256" key="5">
    <source>
        <dbReference type="ARBA" id="ARBA00022741"/>
    </source>
</evidence>
<organism evidence="12 13">
    <name type="scientific">Nocardioides immobilis</name>
    <dbReference type="NCBI Taxonomy" id="2049295"/>
    <lineage>
        <taxon>Bacteria</taxon>
        <taxon>Bacillati</taxon>
        <taxon>Actinomycetota</taxon>
        <taxon>Actinomycetes</taxon>
        <taxon>Propionibacteriales</taxon>
        <taxon>Nocardioidaceae</taxon>
        <taxon>Nocardioides</taxon>
    </lineage>
</organism>
<dbReference type="EMBL" id="QXGH01000043">
    <property type="protein sequence ID" value="RHW23630.1"/>
    <property type="molecule type" value="Genomic_DNA"/>
</dbReference>
<dbReference type="Gene3D" id="3.30.565.10">
    <property type="entry name" value="Histidine kinase-like ATPase, C-terminal domain"/>
    <property type="match status" value="1"/>
</dbReference>
<keyword evidence="5" id="KW-0547">Nucleotide-binding</keyword>
<dbReference type="InterPro" id="IPR000719">
    <property type="entry name" value="Prot_kinase_dom"/>
</dbReference>
<protein>
    <recommendedName>
        <fullName evidence="2">histidine kinase</fullName>
        <ecNumber evidence="2">2.7.13.3</ecNumber>
    </recommendedName>
</protein>
<evidence type="ECO:0000256" key="7">
    <source>
        <dbReference type="ARBA" id="ARBA00022840"/>
    </source>
</evidence>
<evidence type="ECO:0000256" key="9">
    <source>
        <dbReference type="SAM" id="MobiDB-lite"/>
    </source>
</evidence>
<evidence type="ECO:0000259" key="10">
    <source>
        <dbReference type="PROSITE" id="PS50011"/>
    </source>
</evidence>
<dbReference type="SMART" id="SM00387">
    <property type="entry name" value="HATPase_c"/>
    <property type="match status" value="1"/>
</dbReference>
<dbReference type="SUPFAM" id="SSF52540">
    <property type="entry name" value="P-loop containing nucleoside triphosphate hydrolases"/>
    <property type="match status" value="1"/>
</dbReference>
<comment type="caution">
    <text evidence="12">The sequence shown here is derived from an EMBL/GenBank/DDBJ whole genome shotgun (WGS) entry which is preliminary data.</text>
</comment>
<dbReference type="SUPFAM" id="SSF48452">
    <property type="entry name" value="TPR-like"/>
    <property type="match status" value="1"/>
</dbReference>
<dbReference type="PROSITE" id="PS50109">
    <property type="entry name" value="HIS_KIN"/>
    <property type="match status" value="1"/>
</dbReference>
<dbReference type="Pfam" id="PF00069">
    <property type="entry name" value="Pkinase"/>
    <property type="match status" value="1"/>
</dbReference>
<dbReference type="Gene3D" id="1.25.40.10">
    <property type="entry name" value="Tetratricopeptide repeat domain"/>
    <property type="match status" value="1"/>
</dbReference>
<dbReference type="PROSITE" id="PS50011">
    <property type="entry name" value="PROTEIN_KINASE_DOM"/>
    <property type="match status" value="1"/>
</dbReference>
<evidence type="ECO:0000313" key="12">
    <source>
        <dbReference type="EMBL" id="RHW23630.1"/>
    </source>
</evidence>
<dbReference type="GO" id="GO:0005524">
    <property type="term" value="F:ATP binding"/>
    <property type="evidence" value="ECO:0007669"/>
    <property type="project" value="UniProtKB-KW"/>
</dbReference>
<feature type="domain" description="Histidine kinase" evidence="11">
    <location>
        <begin position="1501"/>
        <end position="1590"/>
    </location>
</feature>
<dbReference type="Gene3D" id="1.20.5.1930">
    <property type="match status" value="1"/>
</dbReference>
<evidence type="ECO:0000256" key="3">
    <source>
        <dbReference type="ARBA" id="ARBA00022553"/>
    </source>
</evidence>
<evidence type="ECO:0000313" key="13">
    <source>
        <dbReference type="Proteomes" id="UP000283644"/>
    </source>
</evidence>
<comment type="catalytic activity">
    <reaction evidence="1">
        <text>ATP + protein L-histidine = ADP + protein N-phospho-L-histidine.</text>
        <dbReference type="EC" id="2.7.13.3"/>
    </reaction>
</comment>
<dbReference type="InterPro" id="IPR005467">
    <property type="entry name" value="His_kinase_dom"/>
</dbReference>
<dbReference type="CDD" id="cd16917">
    <property type="entry name" value="HATPase_UhpB-NarQ-NarX-like"/>
    <property type="match status" value="1"/>
</dbReference>
<evidence type="ECO:0000256" key="6">
    <source>
        <dbReference type="ARBA" id="ARBA00022777"/>
    </source>
</evidence>
<feature type="domain" description="Protein kinase" evidence="10">
    <location>
        <begin position="1"/>
        <end position="262"/>
    </location>
</feature>
<dbReference type="InterPro" id="IPR003594">
    <property type="entry name" value="HATPase_dom"/>
</dbReference>
<dbReference type="InterPro" id="IPR027417">
    <property type="entry name" value="P-loop_NTPase"/>
</dbReference>
<name>A0A417XTI3_9ACTN</name>
<proteinExistence type="predicted"/>
<keyword evidence="7" id="KW-0067">ATP-binding</keyword>
<dbReference type="RefSeq" id="WP_118928736.1">
    <property type="nucleotide sequence ID" value="NZ_QXGH01000043.1"/>
</dbReference>
<dbReference type="Pfam" id="PF02518">
    <property type="entry name" value="HATPase_c"/>
    <property type="match status" value="1"/>
</dbReference>
<evidence type="ECO:0000259" key="11">
    <source>
        <dbReference type="PROSITE" id="PS50109"/>
    </source>
</evidence>
<dbReference type="Proteomes" id="UP000283644">
    <property type="component" value="Unassembled WGS sequence"/>
</dbReference>
<gene>
    <name evidence="12" type="ORF">D0Z08_28830</name>
</gene>
<dbReference type="InterPro" id="IPR050482">
    <property type="entry name" value="Sensor_HK_TwoCompSys"/>
</dbReference>
<evidence type="ECO:0000256" key="2">
    <source>
        <dbReference type="ARBA" id="ARBA00012438"/>
    </source>
</evidence>
<dbReference type="GO" id="GO:0000155">
    <property type="term" value="F:phosphorelay sensor kinase activity"/>
    <property type="evidence" value="ECO:0007669"/>
    <property type="project" value="InterPro"/>
</dbReference>
<feature type="region of interest" description="Disordered" evidence="9">
    <location>
        <begin position="1294"/>
        <end position="1324"/>
    </location>
</feature>
<dbReference type="SMART" id="SM00220">
    <property type="entry name" value="S_TKc"/>
    <property type="match status" value="1"/>
</dbReference>
<dbReference type="SUPFAM" id="SSF55874">
    <property type="entry name" value="ATPase domain of HSP90 chaperone/DNA topoisomerase II/histidine kinase"/>
    <property type="match status" value="1"/>
</dbReference>
<evidence type="ECO:0000256" key="1">
    <source>
        <dbReference type="ARBA" id="ARBA00000085"/>
    </source>
</evidence>
<keyword evidence="3" id="KW-0597">Phosphoprotein</keyword>
<dbReference type="Gene3D" id="1.10.510.10">
    <property type="entry name" value="Transferase(Phosphotransferase) domain 1"/>
    <property type="match status" value="1"/>
</dbReference>
<sequence length="1590" mass="173001">MDWNTVRPLRQSPGITTTLARLGNSREQFVLRRLDLSMTWPWSQQWLESELEATRRARLPHVVPTNIAQRGHDYIDLVRPYIAGLDLREWSAQQSRQSSDAYLPLMCDLFFALARLHRMGIAHGGVKPANILLAEGTDELILLDASVTRTQLSALTHPLEGSAAPHLPAERHGLAHPAAGFTADIYAAGWVLLESLAEINRTASALRRVNPTDDSGTDLSHLIDVVGVPAALRPIFLKLLDRESELRYQSAEDVLAALEAVVATGSAQSAAVDPYTSLVHVEPPLVGREGELAKLMACADGATRSTGSVVCLSGDSGMGKSRLLDAVVAHAEASGTIVLRAGAFDHEPARPLRLFAAPFRVIIDYLTAHPLAAERVRGEMGSLAPAAVEQAPELAEALGDQPGSDAIFADSSVAAGPAAIARLLTSVFTEENPGLIVLDDCQWADDLSWQVLAHLAAAISREAARPGTGANVSLIYSCRPEAVAQALAWGLNEIAFVELEPLSDPFTEQLIRSLSDHLPSRVIAYVVEHSHGNPLETLLVFQTLIDSSAMTRKRDRWILDDVRMATLPPQQLARDGSPGPGIEHAKTDSFLSPRLRRLTPAAEHAVGQGAVLGRRFSSRLLSTSLGTGLAEVEQYLREAVGCGIVRGIDGDAGREYEFSHDRLREAVLRNLTEDARRELHLCAARALEADEVQADYDIAYHFDRAGRAESALPFALRAGEAGLRRNALDVAERNFKIAAAGMALCESTEDISAFRVYEGFGTIHLLRGNYDLAAKELASAHALAGMRSRLDSARIGALLGELAFKTGRFDDAEQWMQGSLQDLHLRIPRSTSHAALLTAAELGRLVLGWCARRLGRGKSRRGTERDRLAAHIHTRRVYEWWFVRSPIWVLLGVLRSARFANLSGGMRERAQAYSSVAVISGTAPVLAPLALRLVERSLQLRQSSGDGWGIAQSHHFRGFVLYAANRYEEAIEAFDAAVAAFDIFGDRWEQVAAMWQKALCLARLGRLHDAGVLARDAYWEGKRRGDRIGAGTALAIWVQCLPGDVNIETIAREVQLTDPSDRHTLAMLHAARAWRLIHTNQHAPALDAFRQADELIRASGLRNHFLAPVLTAHLQALRLTCAAGPEVWTEESRQQSKIARRLLARARRSALVFGGERPAVLREWALRLFSRGHKRRGRIVLEVAARFASRYRAHGELAACSLAATLAGIHPRRGPLSGLPPVSQQCRVLGIHVDGAVVKSVQVRDAFASAGSSRHDALLNAVNSIVASDDADEVLDKLRDATFATTTARRVQILEQAPTPDDEGRLPKSVSAGSARGGEPSDEGWDMKVTERLAMRVVEDGPHETSVVAAFPLGEGETHRSTVEVLAALAGAVIEREILRRESMERMVAVQEAERGRIARDLHDEFGHIFASVTERLSALQECDNPTAHQVAADIKGLVREGIQVARSVAWSLRPSGLDDLGLFGCVEQYVEDCRQIYPIRIELTTTRQPPTVPSSVATAIFRIVQEALTNVGRHSGASEASVMVIASGSALRAVIEDDGKGFDAEVAGQRRSLGLIGMRDRARLVGGRLTVESRPGHGTTIMVEVPISR</sequence>
<dbReference type="InterPro" id="IPR041664">
    <property type="entry name" value="AAA_16"/>
</dbReference>
<dbReference type="Gene3D" id="3.40.50.300">
    <property type="entry name" value="P-loop containing nucleotide triphosphate hydrolases"/>
    <property type="match status" value="1"/>
</dbReference>
<evidence type="ECO:0000256" key="8">
    <source>
        <dbReference type="ARBA" id="ARBA00023012"/>
    </source>
</evidence>